<organism evidence="1 2">
    <name type="scientific">Desulfovibrio porci</name>
    <dbReference type="NCBI Taxonomy" id="2605782"/>
    <lineage>
        <taxon>Bacteria</taxon>
        <taxon>Pseudomonadati</taxon>
        <taxon>Thermodesulfobacteriota</taxon>
        <taxon>Desulfovibrionia</taxon>
        <taxon>Desulfovibrionales</taxon>
        <taxon>Desulfovibrionaceae</taxon>
        <taxon>Desulfovibrio</taxon>
    </lineage>
</organism>
<protein>
    <submittedName>
        <fullName evidence="1">Aspartate/glutamate racemase family protein</fullName>
    </submittedName>
</protein>
<gene>
    <name evidence="1" type="ORF">FYJ44_02325</name>
</gene>
<keyword evidence="2" id="KW-1185">Reference proteome</keyword>
<dbReference type="AlphaFoldDB" id="A0A6L5XIF5"/>
<dbReference type="Gene3D" id="3.40.50.1860">
    <property type="match status" value="1"/>
</dbReference>
<dbReference type="InterPro" id="IPR053714">
    <property type="entry name" value="Iso_Racemase_Enz_sf"/>
</dbReference>
<accession>A0A6L5XIF5</accession>
<dbReference type="RefSeq" id="WP_154508785.1">
    <property type="nucleotide sequence ID" value="NZ_VUMH01000002.1"/>
</dbReference>
<dbReference type="EMBL" id="VUMH01000002">
    <property type="protein sequence ID" value="MSS26898.1"/>
    <property type="molecule type" value="Genomic_DNA"/>
</dbReference>
<dbReference type="Proteomes" id="UP000477488">
    <property type="component" value="Unassembled WGS sequence"/>
</dbReference>
<sequence length="237" mass="26382">MLLKGGKLYYDTPVGILCLESRFPKPKGHVRNPLTFDFPTVQRLIRGVDIPRLLFHPTDDLLEPFVRAARELEADGVRAITGSCGFMARFQERIATEVRVPVLLSSLVQLPLVRLMHGTEAQIGVLTASADALTPDHFRNCGVDMASVHITGMEHQKEFRECILQGKRDDFDPETLEREVVETARNFAASARLDALLLECTDLSAFAAAVQAAADIPVYDINSLVEYACGAVRRRRY</sequence>
<dbReference type="NCBIfam" id="NF005679">
    <property type="entry name" value="PRK07475.1"/>
    <property type="match status" value="1"/>
</dbReference>
<evidence type="ECO:0000313" key="2">
    <source>
        <dbReference type="Proteomes" id="UP000477488"/>
    </source>
</evidence>
<reference evidence="1 2" key="1">
    <citation type="submission" date="2019-09" db="EMBL/GenBank/DDBJ databases">
        <title>In-depth cultivation of the pig gut microbiome towards novel bacterial diversity and tailored functional studies.</title>
        <authorList>
            <person name="Wylensek D."/>
            <person name="Hitch T.C.A."/>
            <person name="Clavel T."/>
        </authorList>
    </citation>
    <scope>NUCLEOTIDE SEQUENCE [LARGE SCALE GENOMIC DNA]</scope>
    <source>
        <strain evidence="1 2">PG-178-WT-4</strain>
    </source>
</reference>
<dbReference type="InterPro" id="IPR001920">
    <property type="entry name" value="Asp/Glu_race"/>
</dbReference>
<name>A0A6L5XIF5_9BACT</name>
<dbReference type="GO" id="GO:0016855">
    <property type="term" value="F:racemase and epimerase activity, acting on amino acids and derivatives"/>
    <property type="evidence" value="ECO:0007669"/>
    <property type="project" value="InterPro"/>
</dbReference>
<comment type="caution">
    <text evidence="1">The sequence shown here is derived from an EMBL/GenBank/DDBJ whole genome shotgun (WGS) entry which is preliminary data.</text>
</comment>
<dbReference type="Gene3D" id="3.40.50.12500">
    <property type="match status" value="1"/>
</dbReference>
<evidence type="ECO:0000313" key="1">
    <source>
        <dbReference type="EMBL" id="MSS26898.1"/>
    </source>
</evidence>
<proteinExistence type="predicted"/>